<dbReference type="Pfam" id="PF07992">
    <property type="entry name" value="Pyr_redox_2"/>
    <property type="match status" value="1"/>
</dbReference>
<gene>
    <name evidence="20" type="primary">merA</name>
    <name evidence="20" type="ORF">ACFLLB_04720</name>
</gene>
<dbReference type="PRINTS" id="PR00411">
    <property type="entry name" value="PNDRDTASEI"/>
</dbReference>
<reference evidence="20 21" key="1">
    <citation type="submission" date="2024-09" db="EMBL/GenBank/DDBJ databases">
        <title>Whole genome analysis of Stenotrophomonas geniculata MK-1, and its biological control impact on peanut foliage fungus diseases.</title>
        <authorList>
            <person name="Ahsan T."/>
        </authorList>
    </citation>
    <scope>NUCLEOTIDE SEQUENCE [LARGE SCALE GENOMIC DNA]</scope>
    <source>
        <strain evidence="20 21">MK-1</strain>
    </source>
</reference>
<comment type="cofactor">
    <cofactor evidence="1">
        <name>FAD</name>
        <dbReference type="ChEBI" id="CHEBI:57692"/>
    </cofactor>
</comment>
<keyword evidence="9 17" id="KW-0274">FAD</keyword>
<dbReference type="Proteomes" id="UP001596115">
    <property type="component" value="Unassembled WGS sequence"/>
</dbReference>
<comment type="subunit">
    <text evidence="3">Homodimer.</text>
</comment>
<evidence type="ECO:0000259" key="18">
    <source>
        <dbReference type="Pfam" id="PF02852"/>
    </source>
</evidence>
<keyword evidence="6" id="KW-0475">Mercuric resistance</keyword>
<organism evidence="20 21">
    <name type="scientific">Stenotrophomonas geniculata</name>
    <dbReference type="NCBI Taxonomy" id="86188"/>
    <lineage>
        <taxon>Bacteria</taxon>
        <taxon>Pseudomonadati</taxon>
        <taxon>Pseudomonadota</taxon>
        <taxon>Gammaproteobacteria</taxon>
        <taxon>Lysobacterales</taxon>
        <taxon>Lysobacteraceae</taxon>
        <taxon>Stenotrophomonas</taxon>
    </lineage>
</organism>
<dbReference type="InterPro" id="IPR012999">
    <property type="entry name" value="Pyr_OxRdtase_I_AS"/>
</dbReference>
<dbReference type="Gene3D" id="3.50.50.60">
    <property type="entry name" value="FAD/NAD(P)-binding domain"/>
    <property type="match status" value="2"/>
</dbReference>
<dbReference type="PANTHER" id="PTHR43014">
    <property type="entry name" value="MERCURIC REDUCTASE"/>
    <property type="match status" value="1"/>
</dbReference>
<dbReference type="Gene3D" id="3.30.390.30">
    <property type="match status" value="1"/>
</dbReference>
<dbReference type="InterPro" id="IPR001100">
    <property type="entry name" value="Pyr_nuc-diS_OxRdtase"/>
</dbReference>
<keyword evidence="14 17" id="KW-0676">Redox-active center</keyword>
<protein>
    <recommendedName>
        <fullName evidence="5">Mercuric reductase</fullName>
        <ecNumber evidence="4">1.16.1.1</ecNumber>
    </recommendedName>
    <alternativeName>
        <fullName evidence="15">Hg(II) reductase</fullName>
    </alternativeName>
</protein>
<evidence type="ECO:0000256" key="5">
    <source>
        <dbReference type="ARBA" id="ARBA00014791"/>
    </source>
</evidence>
<dbReference type="SUPFAM" id="SSF51905">
    <property type="entry name" value="FAD/NAD(P)-binding domain"/>
    <property type="match status" value="1"/>
</dbReference>
<evidence type="ECO:0000259" key="19">
    <source>
        <dbReference type="Pfam" id="PF07992"/>
    </source>
</evidence>
<evidence type="ECO:0000313" key="21">
    <source>
        <dbReference type="Proteomes" id="UP001596115"/>
    </source>
</evidence>
<dbReference type="PROSITE" id="PS00076">
    <property type="entry name" value="PYRIDINE_REDOX_1"/>
    <property type="match status" value="1"/>
</dbReference>
<keyword evidence="13" id="KW-1015">Disulfide bond</keyword>
<dbReference type="InterPro" id="IPR036188">
    <property type="entry name" value="FAD/NAD-bd_sf"/>
</dbReference>
<evidence type="ECO:0000256" key="14">
    <source>
        <dbReference type="ARBA" id="ARBA00023284"/>
    </source>
</evidence>
<dbReference type="EC" id="1.16.1.1" evidence="4"/>
<dbReference type="SUPFAM" id="SSF55424">
    <property type="entry name" value="FAD/NAD-linked reductases, dimerisation (C-terminal) domain"/>
    <property type="match status" value="1"/>
</dbReference>
<accession>A0ABW1MXS8</accession>
<dbReference type="PIRSF" id="PIRSF000350">
    <property type="entry name" value="Mercury_reductase_MerA"/>
    <property type="match status" value="1"/>
</dbReference>
<keyword evidence="11" id="KW-0476">Mercury</keyword>
<evidence type="ECO:0000313" key="20">
    <source>
        <dbReference type="EMBL" id="MFC6068874.1"/>
    </source>
</evidence>
<keyword evidence="21" id="KW-1185">Reference proteome</keyword>
<evidence type="ECO:0000256" key="17">
    <source>
        <dbReference type="RuleBase" id="RU003691"/>
    </source>
</evidence>
<proteinExistence type="inferred from homology"/>
<sequence length="513" mass="53822">MLTQGDRVVYNPSRRPICLFLCNFLEASFMNTTTAASAQQPSVIYDLVTIGSGSAARAAANEARRLDKTVAMIEQGLAGGTCLNVGCVPSKTLLAAASARMSAAHGKFPGIATSAGPVDLSLLVRDKDQMIGHFRQSFHVQAPKDAGIAVFRGKATFVASDEPDIVALVVADSDGNTNLVYAKQVLIASGAAPFIPSIPGLSEVDFLTSGSAMSLEQVPESMLVVGGNAIGLEQGQLFARLGSKVEVVEIAPRIAPFEDPAISAALEQALSAEGIMFHTGANLTNVVPHESGVLATVVAEGRTQQIFAHKILIATGRRPATEGLNLDAVNVSRGNRGEIIVDEHLRTSNPRIWAAGDVTGMAQLVYVASAQGTVAASNALGNEPRSLDYTALPRVIFTSPEMAAVGMTPMQAEAAQIAYDVREIPVSFVLRAIVSRHDKGIIKMISERETGRILGIHMVGESAGEVIAAATYIISAGLTVDQLAKQWSPYFTMAESLKNVASSAPTLEDSANG</sequence>
<evidence type="ECO:0000256" key="11">
    <source>
        <dbReference type="ARBA" id="ARBA00022914"/>
    </source>
</evidence>
<comment type="catalytic activity">
    <reaction evidence="16">
        <text>Hg + NADP(+) + H(+) = Hg(2+) + NADPH</text>
        <dbReference type="Rhea" id="RHEA:23856"/>
        <dbReference type="ChEBI" id="CHEBI:15378"/>
        <dbReference type="ChEBI" id="CHEBI:16170"/>
        <dbReference type="ChEBI" id="CHEBI:16793"/>
        <dbReference type="ChEBI" id="CHEBI:57783"/>
        <dbReference type="ChEBI" id="CHEBI:58349"/>
        <dbReference type="EC" id="1.16.1.1"/>
    </reaction>
</comment>
<keyword evidence="12 17" id="KW-0560">Oxidoreductase</keyword>
<dbReference type="Pfam" id="PF02852">
    <property type="entry name" value="Pyr_redox_dim"/>
    <property type="match status" value="1"/>
</dbReference>
<evidence type="ECO:0000256" key="4">
    <source>
        <dbReference type="ARBA" id="ARBA00012661"/>
    </source>
</evidence>
<dbReference type="RefSeq" id="WP_367141393.1">
    <property type="nucleotide sequence ID" value="NZ_JBFLAA010000003.1"/>
</dbReference>
<evidence type="ECO:0000256" key="16">
    <source>
        <dbReference type="ARBA" id="ARBA00048984"/>
    </source>
</evidence>
<evidence type="ECO:0000256" key="9">
    <source>
        <dbReference type="ARBA" id="ARBA00022827"/>
    </source>
</evidence>
<evidence type="ECO:0000256" key="8">
    <source>
        <dbReference type="ARBA" id="ARBA00022723"/>
    </source>
</evidence>
<dbReference type="PRINTS" id="PR00368">
    <property type="entry name" value="FADPNR"/>
</dbReference>
<name>A0ABW1MXS8_9GAMM</name>
<feature type="domain" description="Pyridine nucleotide-disulphide oxidoreductase dimerisation" evidence="18">
    <location>
        <begin position="393"/>
        <end position="499"/>
    </location>
</feature>
<evidence type="ECO:0000256" key="13">
    <source>
        <dbReference type="ARBA" id="ARBA00023157"/>
    </source>
</evidence>
<dbReference type="PANTHER" id="PTHR43014:SF4">
    <property type="entry name" value="PYRIDINE NUCLEOTIDE-DISULFIDE OXIDOREDUCTASE RCLA-RELATED"/>
    <property type="match status" value="1"/>
</dbReference>
<evidence type="ECO:0000256" key="2">
    <source>
        <dbReference type="ARBA" id="ARBA00007532"/>
    </source>
</evidence>
<keyword evidence="10" id="KW-0521">NADP</keyword>
<feature type="domain" description="FAD/NAD(P)-binding" evidence="19">
    <location>
        <begin position="45"/>
        <end position="372"/>
    </location>
</feature>
<evidence type="ECO:0000256" key="1">
    <source>
        <dbReference type="ARBA" id="ARBA00001974"/>
    </source>
</evidence>
<evidence type="ECO:0000256" key="6">
    <source>
        <dbReference type="ARBA" id="ARBA00022466"/>
    </source>
</evidence>
<keyword evidence="7 17" id="KW-0285">Flavoprotein</keyword>
<dbReference type="InterPro" id="IPR016156">
    <property type="entry name" value="FAD/NAD-linked_Rdtase_dimer_sf"/>
</dbReference>
<keyword evidence="8" id="KW-0479">Metal-binding</keyword>
<dbReference type="EMBL" id="JBHRFL010000004">
    <property type="protein sequence ID" value="MFC6068874.1"/>
    <property type="molecule type" value="Genomic_DNA"/>
</dbReference>
<evidence type="ECO:0000256" key="3">
    <source>
        <dbReference type="ARBA" id="ARBA00011738"/>
    </source>
</evidence>
<evidence type="ECO:0000256" key="12">
    <source>
        <dbReference type="ARBA" id="ARBA00023002"/>
    </source>
</evidence>
<dbReference type="NCBIfam" id="TIGR02053">
    <property type="entry name" value="MerA"/>
    <property type="match status" value="1"/>
</dbReference>
<comment type="caution">
    <text evidence="20">The sequence shown here is derived from an EMBL/GenBank/DDBJ whole genome shotgun (WGS) entry which is preliminary data.</text>
</comment>
<dbReference type="InterPro" id="IPR023753">
    <property type="entry name" value="FAD/NAD-binding_dom"/>
</dbReference>
<evidence type="ECO:0000256" key="10">
    <source>
        <dbReference type="ARBA" id="ARBA00022857"/>
    </source>
</evidence>
<evidence type="ECO:0000256" key="15">
    <source>
        <dbReference type="ARBA" id="ARBA00031725"/>
    </source>
</evidence>
<dbReference type="GO" id="GO:0016152">
    <property type="term" value="F:mercury (II) reductase (NADP+) activity"/>
    <property type="evidence" value="ECO:0007669"/>
    <property type="project" value="UniProtKB-EC"/>
</dbReference>
<dbReference type="InterPro" id="IPR021179">
    <property type="entry name" value="Mercury_reductase_MerA"/>
</dbReference>
<comment type="similarity">
    <text evidence="2 17">Belongs to the class-I pyridine nucleotide-disulfide oxidoreductase family.</text>
</comment>
<dbReference type="InterPro" id="IPR004099">
    <property type="entry name" value="Pyr_nucl-diS_OxRdtase_dimer"/>
</dbReference>
<evidence type="ECO:0000256" key="7">
    <source>
        <dbReference type="ARBA" id="ARBA00022630"/>
    </source>
</evidence>